<proteinExistence type="predicted"/>
<evidence type="ECO:0000256" key="1">
    <source>
        <dbReference type="SAM" id="SignalP"/>
    </source>
</evidence>
<accession>A0A392PUY2</accession>
<keyword evidence="1" id="KW-0732">Signal</keyword>
<evidence type="ECO:0000313" key="2">
    <source>
        <dbReference type="EMBL" id="MCI15260.1"/>
    </source>
</evidence>
<protein>
    <submittedName>
        <fullName evidence="2">Uncharacterized protein</fullName>
    </submittedName>
</protein>
<organism evidence="2 3">
    <name type="scientific">Trifolium medium</name>
    <dbReference type="NCBI Taxonomy" id="97028"/>
    <lineage>
        <taxon>Eukaryota</taxon>
        <taxon>Viridiplantae</taxon>
        <taxon>Streptophyta</taxon>
        <taxon>Embryophyta</taxon>
        <taxon>Tracheophyta</taxon>
        <taxon>Spermatophyta</taxon>
        <taxon>Magnoliopsida</taxon>
        <taxon>eudicotyledons</taxon>
        <taxon>Gunneridae</taxon>
        <taxon>Pentapetalae</taxon>
        <taxon>rosids</taxon>
        <taxon>fabids</taxon>
        <taxon>Fabales</taxon>
        <taxon>Fabaceae</taxon>
        <taxon>Papilionoideae</taxon>
        <taxon>50 kb inversion clade</taxon>
        <taxon>NPAAA clade</taxon>
        <taxon>Hologalegina</taxon>
        <taxon>IRL clade</taxon>
        <taxon>Trifolieae</taxon>
        <taxon>Trifolium</taxon>
    </lineage>
</organism>
<evidence type="ECO:0000313" key="3">
    <source>
        <dbReference type="Proteomes" id="UP000265520"/>
    </source>
</evidence>
<feature type="chain" id="PRO_5017286167" evidence="1">
    <location>
        <begin position="28"/>
        <end position="87"/>
    </location>
</feature>
<dbReference type="EMBL" id="LXQA010095687">
    <property type="protein sequence ID" value="MCI15260.1"/>
    <property type="molecule type" value="Genomic_DNA"/>
</dbReference>
<comment type="caution">
    <text evidence="2">The sequence shown here is derived from an EMBL/GenBank/DDBJ whole genome shotgun (WGS) entry which is preliminary data.</text>
</comment>
<feature type="signal peptide" evidence="1">
    <location>
        <begin position="1"/>
        <end position="27"/>
    </location>
</feature>
<name>A0A392PUY2_9FABA</name>
<keyword evidence="3" id="KW-1185">Reference proteome</keyword>
<dbReference type="Proteomes" id="UP000265520">
    <property type="component" value="Unassembled WGS sequence"/>
</dbReference>
<reference evidence="2 3" key="1">
    <citation type="journal article" date="2018" name="Front. Plant Sci.">
        <title>Red Clover (Trifolium pratense) and Zigzag Clover (T. medium) - A Picture of Genomic Similarities and Differences.</title>
        <authorList>
            <person name="Dluhosova J."/>
            <person name="Istvanek J."/>
            <person name="Nedelnik J."/>
            <person name="Repkova J."/>
        </authorList>
    </citation>
    <scope>NUCLEOTIDE SEQUENCE [LARGE SCALE GENOMIC DNA]</scope>
    <source>
        <strain evidence="3">cv. 10/8</strain>
        <tissue evidence="2">Leaf</tissue>
    </source>
</reference>
<feature type="non-terminal residue" evidence="2">
    <location>
        <position position="87"/>
    </location>
</feature>
<sequence length="87" mass="8937">MSPFKLNLLSVMIVAALLLSSITTMAAQSPASSPSKSQPPRKVISPSPAAVYYLPSEAPEPEAPKPTSSAAVLNRVYVAAGSATLVI</sequence>
<dbReference type="AlphaFoldDB" id="A0A392PUY2"/>